<protein>
    <recommendedName>
        <fullName evidence="3">Nudix hydrolase domain-containing protein</fullName>
    </recommendedName>
</protein>
<dbReference type="PROSITE" id="PS51462">
    <property type="entry name" value="NUDIX"/>
    <property type="match status" value="1"/>
</dbReference>
<evidence type="ECO:0000313" key="5">
    <source>
        <dbReference type="Proteomes" id="UP000176786"/>
    </source>
</evidence>
<dbReference type="InterPro" id="IPR020476">
    <property type="entry name" value="Nudix_hydrolase"/>
</dbReference>
<dbReference type="Proteomes" id="UP000176786">
    <property type="component" value="Unassembled WGS sequence"/>
</dbReference>
<dbReference type="GO" id="GO:0006754">
    <property type="term" value="P:ATP biosynthetic process"/>
    <property type="evidence" value="ECO:0007669"/>
    <property type="project" value="TreeGrafter"/>
</dbReference>
<dbReference type="Pfam" id="PF00293">
    <property type="entry name" value="NUDIX"/>
    <property type="match status" value="1"/>
</dbReference>
<gene>
    <name evidence="4" type="ORF">A3J48_00590</name>
</gene>
<dbReference type="InterPro" id="IPR020084">
    <property type="entry name" value="NUDIX_hydrolase_CS"/>
</dbReference>
<evidence type="ECO:0000259" key="3">
    <source>
        <dbReference type="PROSITE" id="PS51462"/>
    </source>
</evidence>
<dbReference type="PANTHER" id="PTHR21340">
    <property type="entry name" value="DIADENOSINE 5,5-P1,P4-TETRAPHOSPHATE PYROPHOSPHOHYDROLASE MUTT"/>
    <property type="match status" value="1"/>
</dbReference>
<dbReference type="STRING" id="1817832.A3J48_00590"/>
<keyword evidence="1 2" id="KW-0378">Hydrolase</keyword>
<evidence type="ECO:0000313" key="4">
    <source>
        <dbReference type="EMBL" id="OGE84979.1"/>
    </source>
</evidence>
<dbReference type="GO" id="GO:0006167">
    <property type="term" value="P:AMP biosynthetic process"/>
    <property type="evidence" value="ECO:0007669"/>
    <property type="project" value="TreeGrafter"/>
</dbReference>
<dbReference type="SUPFAM" id="SSF55811">
    <property type="entry name" value="Nudix"/>
    <property type="match status" value="1"/>
</dbReference>
<sequence>MRFEFSAGGVVFKKNDGLEVLLIQPEDTTRPKGWSLPKGKIEKEEKAEAAALREVQEETGIEAEIVQKIDDIGYFFKDKWGDGVLVKKKVTYYLMNYVSGEPEKQAGETSAAAWLKIDDASKQMAYKDERAILEKALKIIPNS</sequence>
<dbReference type="EMBL" id="MFES01000029">
    <property type="protein sequence ID" value="OGE84979.1"/>
    <property type="molecule type" value="Genomic_DNA"/>
</dbReference>
<feature type="domain" description="Nudix hydrolase" evidence="3">
    <location>
        <begin position="2"/>
        <end position="138"/>
    </location>
</feature>
<comment type="caution">
    <text evidence="4">The sequence shown here is derived from an EMBL/GenBank/DDBJ whole genome shotgun (WGS) entry which is preliminary data.</text>
</comment>
<organism evidence="4 5">
    <name type="scientific">Candidatus Doudnabacteria bacterium RIFCSPHIGHO2_02_FULL_46_11</name>
    <dbReference type="NCBI Taxonomy" id="1817832"/>
    <lineage>
        <taxon>Bacteria</taxon>
        <taxon>Candidatus Doudnaibacteriota</taxon>
    </lineage>
</organism>
<proteinExistence type="inferred from homology"/>
<name>A0A1F5P534_9BACT</name>
<dbReference type="PROSITE" id="PS00893">
    <property type="entry name" value="NUDIX_BOX"/>
    <property type="match status" value="1"/>
</dbReference>
<dbReference type="PANTHER" id="PTHR21340:SF0">
    <property type="entry name" value="BIS(5'-NUCLEOSYL)-TETRAPHOSPHATASE [ASYMMETRICAL]"/>
    <property type="match status" value="1"/>
</dbReference>
<dbReference type="InterPro" id="IPR000086">
    <property type="entry name" value="NUDIX_hydrolase_dom"/>
</dbReference>
<dbReference type="InterPro" id="IPR051325">
    <property type="entry name" value="Nudix_hydrolase_domain"/>
</dbReference>
<evidence type="ECO:0000256" key="1">
    <source>
        <dbReference type="ARBA" id="ARBA00022801"/>
    </source>
</evidence>
<dbReference type="GO" id="GO:0004081">
    <property type="term" value="F:bis(5'-nucleosyl)-tetraphosphatase (asymmetrical) activity"/>
    <property type="evidence" value="ECO:0007669"/>
    <property type="project" value="TreeGrafter"/>
</dbReference>
<evidence type="ECO:0000256" key="2">
    <source>
        <dbReference type="RuleBase" id="RU003476"/>
    </source>
</evidence>
<dbReference type="Gene3D" id="3.90.79.10">
    <property type="entry name" value="Nucleoside Triphosphate Pyrophosphohydrolase"/>
    <property type="match status" value="1"/>
</dbReference>
<dbReference type="AlphaFoldDB" id="A0A1F5P534"/>
<accession>A0A1F5P534</accession>
<dbReference type="InterPro" id="IPR015797">
    <property type="entry name" value="NUDIX_hydrolase-like_dom_sf"/>
</dbReference>
<reference evidence="4 5" key="1">
    <citation type="journal article" date="2016" name="Nat. Commun.">
        <title>Thousands of microbial genomes shed light on interconnected biogeochemical processes in an aquifer system.</title>
        <authorList>
            <person name="Anantharaman K."/>
            <person name="Brown C.T."/>
            <person name="Hug L.A."/>
            <person name="Sharon I."/>
            <person name="Castelle C.J."/>
            <person name="Probst A.J."/>
            <person name="Thomas B.C."/>
            <person name="Singh A."/>
            <person name="Wilkins M.J."/>
            <person name="Karaoz U."/>
            <person name="Brodie E.L."/>
            <person name="Williams K.H."/>
            <person name="Hubbard S.S."/>
            <person name="Banfield J.F."/>
        </authorList>
    </citation>
    <scope>NUCLEOTIDE SEQUENCE [LARGE SCALE GENOMIC DNA]</scope>
</reference>
<dbReference type="PRINTS" id="PR00502">
    <property type="entry name" value="NUDIXFAMILY"/>
</dbReference>
<comment type="similarity">
    <text evidence="2">Belongs to the Nudix hydrolase family.</text>
</comment>